<evidence type="ECO:0000256" key="1">
    <source>
        <dbReference type="ARBA" id="ARBA00012552"/>
    </source>
</evidence>
<sequence>MTYPPDTGPEPAVDRKEQQAMDLARAQEAGWTSLAPDHHDAGDGGPVQDEDRDSIPWLSEAAIYQWDDEFGEVGEPNPELEKMLFHDEYLLRAGGAIEALSFDVTVQGPNPINPVRNFEDAGLHPVMLENVKLCQYIAPTPIQSYCIPAILNGYDVVAIAQTGSGKTAAFLVPILSKLMGKARQLAAPRPNPLRYNALTDRVRAEPLVLVVCPTRELATQTFDLARRLCYRTMLRPCVVYGGAPTKGQREQLEMGCDILVATPGRLMDFMNNNNLLSFRRLKFTVIDEADELLSSGWEEAMDKVFSGADVNSDADHTIVMLSATFSKAARRLAKEYMDENFLRIKVGRVGSTHGNIQQQIVYVEENRKNEALFDLIFSGRPQRIIVFVNSKNKCDMVDDFLYNKGLPVTSIHSDRTQREREDALRSFRTGRCPIMVATGVTARGLDVANVKHVINYDLPSTQHDGITEYIHRIGRTARIGNEGKATSFYNDRNEDLAEDLCKILIDSKQEVPDFLQQFMPEDPTKIDWHDNTDDESDVGLDGGFGGEADGVQADGVETDGIEADAEVCFGGRENKLSSW</sequence>
<dbReference type="EMBL" id="CP089281">
    <property type="protein sequence ID" value="USP82408.1"/>
    <property type="molecule type" value="Genomic_DNA"/>
</dbReference>
<dbReference type="Pfam" id="PF00271">
    <property type="entry name" value="Helicase_C"/>
    <property type="match status" value="1"/>
</dbReference>
<keyword evidence="5 8" id="KW-0067">ATP-binding</keyword>
<proteinExistence type="inferred from homology"/>
<evidence type="ECO:0000256" key="9">
    <source>
        <dbReference type="SAM" id="MobiDB-lite"/>
    </source>
</evidence>
<dbReference type="InterPro" id="IPR027417">
    <property type="entry name" value="P-loop_NTPase"/>
</dbReference>
<evidence type="ECO:0000256" key="5">
    <source>
        <dbReference type="ARBA" id="ARBA00022840"/>
    </source>
</evidence>
<dbReference type="Gene3D" id="3.40.50.300">
    <property type="entry name" value="P-loop containing nucleotide triphosphate hydrolases"/>
    <property type="match status" value="2"/>
</dbReference>
<evidence type="ECO:0000256" key="6">
    <source>
        <dbReference type="ARBA" id="ARBA00047984"/>
    </source>
</evidence>
<comment type="similarity">
    <text evidence="8">Belongs to the DEAD box helicase family.</text>
</comment>
<keyword evidence="4 8" id="KW-0347">Helicase</keyword>
<keyword evidence="3 8" id="KW-0378">Hydrolase</keyword>
<dbReference type="FunFam" id="3.40.50.300:FF:000008">
    <property type="entry name" value="ATP-dependent RNA helicase RhlB"/>
    <property type="match status" value="1"/>
</dbReference>
<evidence type="ECO:0000256" key="3">
    <source>
        <dbReference type="ARBA" id="ARBA00022801"/>
    </source>
</evidence>
<evidence type="ECO:0000313" key="13">
    <source>
        <dbReference type="EMBL" id="USP82408.1"/>
    </source>
</evidence>
<feature type="domain" description="DEAD-box RNA helicase Q" evidence="12">
    <location>
        <begin position="116"/>
        <end position="144"/>
    </location>
</feature>
<reference evidence="13" key="1">
    <citation type="submission" date="2021-12" db="EMBL/GenBank/DDBJ databases">
        <title>Curvularia clavata genome.</title>
        <authorList>
            <person name="Cao Y."/>
        </authorList>
    </citation>
    <scope>NUCLEOTIDE SEQUENCE</scope>
    <source>
        <strain evidence="13">Yc1106</strain>
    </source>
</reference>
<dbReference type="Proteomes" id="UP001056012">
    <property type="component" value="Chromosome 8"/>
</dbReference>
<evidence type="ECO:0000256" key="2">
    <source>
        <dbReference type="ARBA" id="ARBA00022741"/>
    </source>
</evidence>
<dbReference type="InterPro" id="IPR011545">
    <property type="entry name" value="DEAD/DEAH_box_helicase_dom"/>
</dbReference>
<evidence type="ECO:0000256" key="8">
    <source>
        <dbReference type="RuleBase" id="RU000492"/>
    </source>
</evidence>
<dbReference type="PANTHER" id="PTHR47958">
    <property type="entry name" value="ATP-DEPENDENT RNA HELICASE DBP3"/>
    <property type="match status" value="1"/>
</dbReference>
<name>A0A9Q8ZKL4_CURCL</name>
<accession>A0A9Q8ZKL4</accession>
<dbReference type="AlphaFoldDB" id="A0A9Q8ZKL4"/>
<gene>
    <name evidence="13" type="ORF">yc1106_09682</name>
</gene>
<dbReference type="InterPro" id="IPR000629">
    <property type="entry name" value="RNA-helicase_DEAD-box_CS"/>
</dbReference>
<dbReference type="SUPFAM" id="SSF52540">
    <property type="entry name" value="P-loop containing nucleoside triphosphate hydrolases"/>
    <property type="match status" value="1"/>
</dbReference>
<dbReference type="GO" id="GO:0003724">
    <property type="term" value="F:RNA helicase activity"/>
    <property type="evidence" value="ECO:0007669"/>
    <property type="project" value="UniProtKB-EC"/>
</dbReference>
<dbReference type="VEuPathDB" id="FungiDB:yc1106_09682"/>
<dbReference type="PROSITE" id="PS51194">
    <property type="entry name" value="HELICASE_CTER"/>
    <property type="match status" value="1"/>
</dbReference>
<comment type="catalytic activity">
    <reaction evidence="6">
        <text>ATP + H2O = ADP + phosphate + H(+)</text>
        <dbReference type="Rhea" id="RHEA:13065"/>
        <dbReference type="ChEBI" id="CHEBI:15377"/>
        <dbReference type="ChEBI" id="CHEBI:15378"/>
        <dbReference type="ChEBI" id="CHEBI:30616"/>
        <dbReference type="ChEBI" id="CHEBI:43474"/>
        <dbReference type="ChEBI" id="CHEBI:456216"/>
        <dbReference type="EC" id="3.6.4.13"/>
    </reaction>
</comment>
<evidence type="ECO:0000259" key="10">
    <source>
        <dbReference type="PROSITE" id="PS51192"/>
    </source>
</evidence>
<keyword evidence="2 8" id="KW-0547">Nucleotide-binding</keyword>
<feature type="domain" description="Helicase C-terminal" evidence="11">
    <location>
        <begin position="355"/>
        <end position="519"/>
    </location>
</feature>
<evidence type="ECO:0000256" key="4">
    <source>
        <dbReference type="ARBA" id="ARBA00022806"/>
    </source>
</evidence>
<dbReference type="InterPro" id="IPR014001">
    <property type="entry name" value="Helicase_ATP-bd"/>
</dbReference>
<dbReference type="OrthoDB" id="196131at2759"/>
<feature type="region of interest" description="Disordered" evidence="9">
    <location>
        <begin position="1"/>
        <end position="52"/>
    </location>
</feature>
<protein>
    <recommendedName>
        <fullName evidence="1">RNA helicase</fullName>
        <ecNumber evidence="1">3.6.4.13</ecNumber>
    </recommendedName>
</protein>
<dbReference type="GO" id="GO:0005524">
    <property type="term" value="F:ATP binding"/>
    <property type="evidence" value="ECO:0007669"/>
    <property type="project" value="UniProtKB-KW"/>
</dbReference>
<dbReference type="PROSITE" id="PS00039">
    <property type="entry name" value="DEAD_ATP_HELICASE"/>
    <property type="match status" value="1"/>
</dbReference>
<feature type="domain" description="Helicase ATP-binding" evidence="10">
    <location>
        <begin position="147"/>
        <end position="343"/>
    </location>
</feature>
<organism evidence="13 14">
    <name type="scientific">Curvularia clavata</name>
    <dbReference type="NCBI Taxonomy" id="95742"/>
    <lineage>
        <taxon>Eukaryota</taxon>
        <taxon>Fungi</taxon>
        <taxon>Dikarya</taxon>
        <taxon>Ascomycota</taxon>
        <taxon>Pezizomycotina</taxon>
        <taxon>Dothideomycetes</taxon>
        <taxon>Pleosporomycetidae</taxon>
        <taxon>Pleosporales</taxon>
        <taxon>Pleosporineae</taxon>
        <taxon>Pleosporaceae</taxon>
        <taxon>Curvularia</taxon>
    </lineage>
</organism>
<feature type="short sequence motif" description="Q motif" evidence="7">
    <location>
        <begin position="116"/>
        <end position="144"/>
    </location>
</feature>
<dbReference type="PROSITE" id="PS51192">
    <property type="entry name" value="HELICASE_ATP_BIND_1"/>
    <property type="match status" value="1"/>
</dbReference>
<dbReference type="SMART" id="SM00490">
    <property type="entry name" value="HELICc"/>
    <property type="match status" value="1"/>
</dbReference>
<evidence type="ECO:0000259" key="12">
    <source>
        <dbReference type="PROSITE" id="PS51195"/>
    </source>
</evidence>
<dbReference type="InterPro" id="IPR001650">
    <property type="entry name" value="Helicase_C-like"/>
</dbReference>
<dbReference type="SMART" id="SM00487">
    <property type="entry name" value="DEXDc"/>
    <property type="match status" value="1"/>
</dbReference>
<dbReference type="GO" id="GO:0016787">
    <property type="term" value="F:hydrolase activity"/>
    <property type="evidence" value="ECO:0007669"/>
    <property type="project" value="UniProtKB-KW"/>
</dbReference>
<dbReference type="CDD" id="cd18787">
    <property type="entry name" value="SF2_C_DEAD"/>
    <property type="match status" value="1"/>
</dbReference>
<evidence type="ECO:0000256" key="7">
    <source>
        <dbReference type="PROSITE-ProRule" id="PRU00552"/>
    </source>
</evidence>
<dbReference type="Pfam" id="PF00270">
    <property type="entry name" value="DEAD"/>
    <property type="match status" value="1"/>
</dbReference>
<dbReference type="EC" id="3.6.4.13" evidence="1"/>
<dbReference type="InterPro" id="IPR014014">
    <property type="entry name" value="RNA_helicase_DEAD_Q_motif"/>
</dbReference>
<evidence type="ECO:0000259" key="11">
    <source>
        <dbReference type="PROSITE" id="PS51194"/>
    </source>
</evidence>
<dbReference type="PROSITE" id="PS51195">
    <property type="entry name" value="Q_MOTIF"/>
    <property type="match status" value="1"/>
</dbReference>
<keyword evidence="14" id="KW-1185">Reference proteome</keyword>
<dbReference type="GO" id="GO:0003676">
    <property type="term" value="F:nucleic acid binding"/>
    <property type="evidence" value="ECO:0007669"/>
    <property type="project" value="InterPro"/>
</dbReference>
<evidence type="ECO:0000313" key="14">
    <source>
        <dbReference type="Proteomes" id="UP001056012"/>
    </source>
</evidence>